<reference evidence="2" key="1">
    <citation type="submission" date="2023-08" db="EMBL/GenBank/DDBJ databases">
        <title>A de novo genome assembly of Solanum verrucosum Schlechtendal, a Mexican diploid species geographically isolated from the other diploid A-genome species in potato relatives.</title>
        <authorList>
            <person name="Hosaka K."/>
        </authorList>
    </citation>
    <scope>NUCLEOTIDE SEQUENCE</scope>
    <source>
        <tissue evidence="2">Young leaves</tissue>
    </source>
</reference>
<evidence type="ECO:0000256" key="1">
    <source>
        <dbReference type="SAM" id="MobiDB-lite"/>
    </source>
</evidence>
<dbReference type="AlphaFoldDB" id="A0AAF0QQE8"/>
<protein>
    <submittedName>
        <fullName evidence="2">Uncharacterized protein</fullName>
    </submittedName>
</protein>
<sequence length="150" mass="16724">MALLQSYPDNEIAESTPQNRNSQFSDQNPSPDSSPIRMLPSKSADDTMLALAVTGKAARAQSKPLDPTQHLVGFNSMYEQLWAPIYGPAHPYTKDGLAQGLRNHKLGFVEDASIESFVFDEQYNTFQKYEYAVDPSQNSYIGDLEKNEGM</sequence>
<name>A0AAF0QQE8_SOLVR</name>
<dbReference type="PANTHER" id="PTHR43979:SF1">
    <property type="entry name" value="PRE-MRNA-PROCESSING FACTOR 17"/>
    <property type="match status" value="1"/>
</dbReference>
<gene>
    <name evidence="2" type="ORF">MTR67_021657</name>
</gene>
<evidence type="ECO:0000313" key="3">
    <source>
        <dbReference type="Proteomes" id="UP001234989"/>
    </source>
</evidence>
<feature type="region of interest" description="Disordered" evidence="1">
    <location>
        <begin position="1"/>
        <end position="41"/>
    </location>
</feature>
<dbReference type="EMBL" id="CP133616">
    <property type="protein sequence ID" value="WMV28272.1"/>
    <property type="molecule type" value="Genomic_DNA"/>
</dbReference>
<keyword evidence="3" id="KW-1185">Reference proteome</keyword>
<evidence type="ECO:0000313" key="2">
    <source>
        <dbReference type="EMBL" id="WMV28272.1"/>
    </source>
</evidence>
<dbReference type="GO" id="GO:0000398">
    <property type="term" value="P:mRNA splicing, via spliceosome"/>
    <property type="evidence" value="ECO:0007669"/>
    <property type="project" value="InterPro"/>
</dbReference>
<organism evidence="2 3">
    <name type="scientific">Solanum verrucosum</name>
    <dbReference type="NCBI Taxonomy" id="315347"/>
    <lineage>
        <taxon>Eukaryota</taxon>
        <taxon>Viridiplantae</taxon>
        <taxon>Streptophyta</taxon>
        <taxon>Embryophyta</taxon>
        <taxon>Tracheophyta</taxon>
        <taxon>Spermatophyta</taxon>
        <taxon>Magnoliopsida</taxon>
        <taxon>eudicotyledons</taxon>
        <taxon>Gunneridae</taxon>
        <taxon>Pentapetalae</taxon>
        <taxon>asterids</taxon>
        <taxon>lamiids</taxon>
        <taxon>Solanales</taxon>
        <taxon>Solanaceae</taxon>
        <taxon>Solanoideae</taxon>
        <taxon>Solaneae</taxon>
        <taxon>Solanum</taxon>
    </lineage>
</organism>
<dbReference type="Proteomes" id="UP001234989">
    <property type="component" value="Chromosome 5"/>
</dbReference>
<proteinExistence type="predicted"/>
<feature type="compositionally biased region" description="Polar residues" evidence="1">
    <location>
        <begin position="13"/>
        <end position="33"/>
    </location>
</feature>
<dbReference type="InterPro" id="IPR032847">
    <property type="entry name" value="PRPF17"/>
</dbReference>
<dbReference type="GO" id="GO:0071013">
    <property type="term" value="C:catalytic step 2 spliceosome"/>
    <property type="evidence" value="ECO:0007669"/>
    <property type="project" value="InterPro"/>
</dbReference>
<dbReference type="GO" id="GO:0003729">
    <property type="term" value="F:mRNA binding"/>
    <property type="evidence" value="ECO:0007669"/>
    <property type="project" value="TreeGrafter"/>
</dbReference>
<dbReference type="PANTHER" id="PTHR43979">
    <property type="entry name" value="PRE-MRNA-PROCESSING FACTOR 17"/>
    <property type="match status" value="1"/>
</dbReference>
<accession>A0AAF0QQE8</accession>